<name>A0A1I6SIG1_9BACI</name>
<dbReference type="InterPro" id="IPR001087">
    <property type="entry name" value="GDSL"/>
</dbReference>
<evidence type="ECO:0000313" key="2">
    <source>
        <dbReference type="EMBL" id="GEM04090.1"/>
    </source>
</evidence>
<dbReference type="EMBL" id="FPAI01000009">
    <property type="protein sequence ID" value="SFS76538.1"/>
    <property type="molecule type" value="Genomic_DNA"/>
</dbReference>
<keyword evidence="3" id="KW-0378">Hydrolase</keyword>
<keyword evidence="5" id="KW-1185">Reference proteome</keyword>
<dbReference type="Gene3D" id="3.40.50.1110">
    <property type="entry name" value="SGNH hydrolase"/>
    <property type="match status" value="1"/>
</dbReference>
<dbReference type="Proteomes" id="UP000321773">
    <property type="component" value="Unassembled WGS sequence"/>
</dbReference>
<keyword evidence="1" id="KW-0812">Transmembrane</keyword>
<gene>
    <name evidence="2" type="ORF">HMI01_10780</name>
    <name evidence="3" type="ORF">SAMN05421668_10964</name>
</gene>
<evidence type="ECO:0000313" key="4">
    <source>
        <dbReference type="Proteomes" id="UP000199139"/>
    </source>
</evidence>
<evidence type="ECO:0000313" key="3">
    <source>
        <dbReference type="EMBL" id="SFS76538.1"/>
    </source>
</evidence>
<keyword evidence="1" id="KW-0472">Membrane</keyword>
<dbReference type="SUPFAM" id="SSF52266">
    <property type="entry name" value="SGNH hydrolase"/>
    <property type="match status" value="1"/>
</dbReference>
<dbReference type="Pfam" id="PF00657">
    <property type="entry name" value="Lipase_GDSL"/>
    <property type="match status" value="1"/>
</dbReference>
<dbReference type="STRING" id="306541.SAMN05421668_10964"/>
<dbReference type="InterPro" id="IPR036514">
    <property type="entry name" value="SGNH_hydro_sf"/>
</dbReference>
<feature type="transmembrane region" description="Helical" evidence="1">
    <location>
        <begin position="7"/>
        <end position="26"/>
    </location>
</feature>
<accession>A0A1I6SIG1</accession>
<dbReference type="CDD" id="cd00229">
    <property type="entry name" value="SGNH_hydrolase"/>
    <property type="match status" value="1"/>
</dbReference>
<organism evidence="3 4">
    <name type="scientific">Halolactibacillus miurensis</name>
    <dbReference type="NCBI Taxonomy" id="306541"/>
    <lineage>
        <taxon>Bacteria</taxon>
        <taxon>Bacillati</taxon>
        <taxon>Bacillota</taxon>
        <taxon>Bacilli</taxon>
        <taxon>Bacillales</taxon>
        <taxon>Bacillaceae</taxon>
        <taxon>Halolactibacillus</taxon>
    </lineage>
</organism>
<sequence length="298" mass="34263">MMRNKTILTWGLSIFMLFLLIFIVFIDEKNNEFILEDDERIIDNATQVENKDTLKGKVMVSFGDSVTEFGDYTDVISRRTRMTVYNIGFGGTRMAHHTSTDYDPFSFSYLVKSIVNNDFNEQQSLIDKDNPFSPRFKLHFKNLKEIDFSNVDFISVFLGTNDYMGTKYGGVVPLGNETDSTRDTFYGGINVAVEILKEAYPNIEVIFVTPTWRMNNEQLGGGSAEENPNEDGYYLIEYVDALIDRGEYYNIPTLDLYRESGINKETQSIYLADDVHPNDEGFKHIGNMISDFIISYYK</sequence>
<dbReference type="OrthoDB" id="2060945at2"/>
<keyword evidence="1" id="KW-1133">Transmembrane helix</keyword>
<dbReference type="AlphaFoldDB" id="A0A1I6SIG1"/>
<evidence type="ECO:0000313" key="5">
    <source>
        <dbReference type="Proteomes" id="UP000321773"/>
    </source>
</evidence>
<protein>
    <submittedName>
        <fullName evidence="3">GDSL-like Lipase/Acylhydrolase family protein</fullName>
    </submittedName>
</protein>
<dbReference type="EMBL" id="BJWJ01000008">
    <property type="protein sequence ID" value="GEM04090.1"/>
    <property type="molecule type" value="Genomic_DNA"/>
</dbReference>
<reference evidence="3 4" key="1">
    <citation type="submission" date="2016-10" db="EMBL/GenBank/DDBJ databases">
        <authorList>
            <person name="de Groot N.N."/>
        </authorList>
    </citation>
    <scope>NUCLEOTIDE SEQUENCE [LARGE SCALE GENOMIC DNA]</scope>
    <source>
        <strain evidence="3 4">DSM 17074</strain>
    </source>
</reference>
<reference evidence="2 5" key="2">
    <citation type="submission" date="2019-07" db="EMBL/GenBank/DDBJ databases">
        <title>Whole genome shotgun sequence of Halolactibacillus miurensis NBRC 100873.</title>
        <authorList>
            <person name="Hosoyama A."/>
            <person name="Uohara A."/>
            <person name="Ohji S."/>
            <person name="Ichikawa N."/>
        </authorList>
    </citation>
    <scope>NUCLEOTIDE SEQUENCE [LARGE SCALE GENOMIC DNA]</scope>
    <source>
        <strain evidence="2 5">NBRC 100873</strain>
    </source>
</reference>
<dbReference type="Proteomes" id="UP000199139">
    <property type="component" value="Unassembled WGS sequence"/>
</dbReference>
<dbReference type="GO" id="GO:0016787">
    <property type="term" value="F:hydrolase activity"/>
    <property type="evidence" value="ECO:0007669"/>
    <property type="project" value="UniProtKB-KW"/>
</dbReference>
<evidence type="ECO:0000256" key="1">
    <source>
        <dbReference type="SAM" id="Phobius"/>
    </source>
</evidence>
<proteinExistence type="predicted"/>